<evidence type="ECO:0000256" key="3">
    <source>
        <dbReference type="ARBA" id="ARBA00022989"/>
    </source>
</evidence>
<dbReference type="Gene3D" id="1.20.1070.10">
    <property type="entry name" value="Rhodopsin 7-helix transmembrane proteins"/>
    <property type="match status" value="1"/>
</dbReference>
<evidence type="ECO:0000256" key="2">
    <source>
        <dbReference type="ARBA" id="ARBA00022692"/>
    </source>
</evidence>
<dbReference type="GO" id="GO:0016020">
    <property type="term" value="C:membrane"/>
    <property type="evidence" value="ECO:0007669"/>
    <property type="project" value="UniProtKB-SubCell"/>
</dbReference>
<keyword evidence="2 5" id="KW-0812">Transmembrane</keyword>
<dbReference type="GO" id="GO:0004930">
    <property type="term" value="F:G protein-coupled receptor activity"/>
    <property type="evidence" value="ECO:0007669"/>
    <property type="project" value="InterPro"/>
</dbReference>
<dbReference type="PANTHER" id="PTHR26451:SF998">
    <property type="entry name" value="ODORANT RECEPTOR-RELATED"/>
    <property type="match status" value="1"/>
</dbReference>
<accession>A0AAD7T0G7</accession>
<gene>
    <name evidence="7" type="ORF">AAFF_G00144010</name>
</gene>
<comment type="subcellular location">
    <subcellularLocation>
        <location evidence="1">Membrane</location>
    </subcellularLocation>
</comment>
<dbReference type="Proteomes" id="UP001221898">
    <property type="component" value="Unassembled WGS sequence"/>
</dbReference>
<dbReference type="Pfam" id="PF00001">
    <property type="entry name" value="7tm_1"/>
    <property type="match status" value="1"/>
</dbReference>
<sequence length="78" mass="8517">MAVERYIAICDPLYHPQICTVRRTYVLIAIIWGVGAVPVLTDFVIALAIKQSLEHPPRLIAVAARIAALGRIVRGIIG</sequence>
<evidence type="ECO:0000256" key="4">
    <source>
        <dbReference type="ARBA" id="ARBA00023136"/>
    </source>
</evidence>
<dbReference type="InterPro" id="IPR000276">
    <property type="entry name" value="GPCR_Rhodpsn"/>
</dbReference>
<protein>
    <recommendedName>
        <fullName evidence="6">G-protein coupled receptors family 1 profile domain-containing protein</fullName>
    </recommendedName>
</protein>
<dbReference type="EMBL" id="JAINUG010000020">
    <property type="protein sequence ID" value="KAJ8412134.1"/>
    <property type="molecule type" value="Genomic_DNA"/>
</dbReference>
<dbReference type="InterPro" id="IPR052921">
    <property type="entry name" value="GPCR1_Superfamily_Member"/>
</dbReference>
<proteinExistence type="predicted"/>
<dbReference type="GO" id="GO:0004984">
    <property type="term" value="F:olfactory receptor activity"/>
    <property type="evidence" value="ECO:0007669"/>
    <property type="project" value="TreeGrafter"/>
</dbReference>
<keyword evidence="3 5" id="KW-1133">Transmembrane helix</keyword>
<evidence type="ECO:0000256" key="1">
    <source>
        <dbReference type="ARBA" id="ARBA00004370"/>
    </source>
</evidence>
<evidence type="ECO:0000313" key="7">
    <source>
        <dbReference type="EMBL" id="KAJ8412134.1"/>
    </source>
</evidence>
<evidence type="ECO:0000256" key="5">
    <source>
        <dbReference type="SAM" id="Phobius"/>
    </source>
</evidence>
<evidence type="ECO:0000313" key="8">
    <source>
        <dbReference type="Proteomes" id="UP001221898"/>
    </source>
</evidence>
<keyword evidence="4 5" id="KW-0472">Membrane</keyword>
<organism evidence="7 8">
    <name type="scientific">Aldrovandia affinis</name>
    <dbReference type="NCBI Taxonomy" id="143900"/>
    <lineage>
        <taxon>Eukaryota</taxon>
        <taxon>Metazoa</taxon>
        <taxon>Chordata</taxon>
        <taxon>Craniata</taxon>
        <taxon>Vertebrata</taxon>
        <taxon>Euteleostomi</taxon>
        <taxon>Actinopterygii</taxon>
        <taxon>Neopterygii</taxon>
        <taxon>Teleostei</taxon>
        <taxon>Notacanthiformes</taxon>
        <taxon>Halosauridae</taxon>
        <taxon>Aldrovandia</taxon>
    </lineage>
</organism>
<dbReference type="GO" id="GO:0005549">
    <property type="term" value="F:odorant binding"/>
    <property type="evidence" value="ECO:0007669"/>
    <property type="project" value="TreeGrafter"/>
</dbReference>
<dbReference type="PANTHER" id="PTHR26451">
    <property type="entry name" value="G_PROTEIN_RECEP_F1_2 DOMAIN-CONTAINING PROTEIN"/>
    <property type="match status" value="1"/>
</dbReference>
<keyword evidence="8" id="KW-1185">Reference proteome</keyword>
<feature type="transmembrane region" description="Helical" evidence="5">
    <location>
        <begin position="25"/>
        <end position="49"/>
    </location>
</feature>
<dbReference type="PROSITE" id="PS50262">
    <property type="entry name" value="G_PROTEIN_RECEP_F1_2"/>
    <property type="match status" value="1"/>
</dbReference>
<reference evidence="7" key="1">
    <citation type="journal article" date="2023" name="Science">
        <title>Genome structures resolve the early diversification of teleost fishes.</title>
        <authorList>
            <person name="Parey E."/>
            <person name="Louis A."/>
            <person name="Montfort J."/>
            <person name="Bouchez O."/>
            <person name="Roques C."/>
            <person name="Iampietro C."/>
            <person name="Lluch J."/>
            <person name="Castinel A."/>
            <person name="Donnadieu C."/>
            <person name="Desvignes T."/>
            <person name="Floi Bucao C."/>
            <person name="Jouanno E."/>
            <person name="Wen M."/>
            <person name="Mejri S."/>
            <person name="Dirks R."/>
            <person name="Jansen H."/>
            <person name="Henkel C."/>
            <person name="Chen W.J."/>
            <person name="Zahm M."/>
            <person name="Cabau C."/>
            <person name="Klopp C."/>
            <person name="Thompson A.W."/>
            <person name="Robinson-Rechavi M."/>
            <person name="Braasch I."/>
            <person name="Lecointre G."/>
            <person name="Bobe J."/>
            <person name="Postlethwait J.H."/>
            <person name="Berthelot C."/>
            <person name="Roest Crollius H."/>
            <person name="Guiguen Y."/>
        </authorList>
    </citation>
    <scope>NUCLEOTIDE SEQUENCE</scope>
    <source>
        <strain evidence="7">NC1722</strain>
    </source>
</reference>
<comment type="caution">
    <text evidence="7">The sequence shown here is derived from an EMBL/GenBank/DDBJ whole genome shotgun (WGS) entry which is preliminary data.</text>
</comment>
<name>A0AAD7T0G7_9TELE</name>
<feature type="domain" description="G-protein coupled receptors family 1 profile" evidence="6">
    <location>
        <begin position="1"/>
        <end position="78"/>
    </location>
</feature>
<dbReference type="AlphaFoldDB" id="A0AAD7T0G7"/>
<dbReference type="SUPFAM" id="SSF81321">
    <property type="entry name" value="Family A G protein-coupled receptor-like"/>
    <property type="match status" value="1"/>
</dbReference>
<evidence type="ECO:0000259" key="6">
    <source>
        <dbReference type="PROSITE" id="PS50262"/>
    </source>
</evidence>
<dbReference type="InterPro" id="IPR017452">
    <property type="entry name" value="GPCR_Rhodpsn_7TM"/>
</dbReference>